<evidence type="ECO:0000256" key="2">
    <source>
        <dbReference type="ARBA" id="ARBA00022490"/>
    </source>
</evidence>
<evidence type="ECO:0000259" key="11">
    <source>
        <dbReference type="Pfam" id="PF00133"/>
    </source>
</evidence>
<evidence type="ECO:0000256" key="4">
    <source>
        <dbReference type="ARBA" id="ARBA00022741"/>
    </source>
</evidence>
<dbReference type="SUPFAM" id="SSF50677">
    <property type="entry name" value="ValRS/IleRS/LeuRS editing domain"/>
    <property type="match status" value="1"/>
</dbReference>
<feature type="domain" description="Methionyl/Valyl/Leucyl/Isoleucyl-tRNA synthetase anticodon-binding" evidence="12">
    <location>
        <begin position="718"/>
        <end position="872"/>
    </location>
</feature>
<dbReference type="GO" id="GO:0002161">
    <property type="term" value="F:aminoacyl-tRNA deacylase activity"/>
    <property type="evidence" value="ECO:0007669"/>
    <property type="project" value="InterPro"/>
</dbReference>
<dbReference type="InterPro" id="IPR050081">
    <property type="entry name" value="Ile-tRNA_ligase"/>
</dbReference>
<keyword evidence="6 10" id="KW-0648">Protein biosynthesis</keyword>
<dbReference type="Gene3D" id="3.40.50.620">
    <property type="entry name" value="HUPs"/>
    <property type="match status" value="2"/>
</dbReference>
<dbReference type="InterPro" id="IPR009008">
    <property type="entry name" value="Val/Leu/Ile-tRNA-synth_edit"/>
</dbReference>
<keyword evidence="7 10" id="KW-0030">Aminoacyl-tRNA synthetase</keyword>
<dbReference type="FunFam" id="3.40.50.620:FF:000042">
    <property type="entry name" value="Isoleucine--tRNA ligase"/>
    <property type="match status" value="1"/>
</dbReference>
<evidence type="ECO:0000256" key="1">
    <source>
        <dbReference type="ARBA" id="ARBA00006887"/>
    </source>
</evidence>
<feature type="short sequence motif" description="'KMSKS' region" evidence="10">
    <location>
        <begin position="632"/>
        <end position="636"/>
    </location>
</feature>
<dbReference type="InterPro" id="IPR033708">
    <property type="entry name" value="Anticodon_Ile_BEm"/>
</dbReference>
<comment type="catalytic activity">
    <reaction evidence="9 10">
        <text>tRNA(Ile) + L-isoleucine + ATP = L-isoleucyl-tRNA(Ile) + AMP + diphosphate</text>
        <dbReference type="Rhea" id="RHEA:11060"/>
        <dbReference type="Rhea" id="RHEA-COMP:9666"/>
        <dbReference type="Rhea" id="RHEA-COMP:9695"/>
        <dbReference type="ChEBI" id="CHEBI:30616"/>
        <dbReference type="ChEBI" id="CHEBI:33019"/>
        <dbReference type="ChEBI" id="CHEBI:58045"/>
        <dbReference type="ChEBI" id="CHEBI:78442"/>
        <dbReference type="ChEBI" id="CHEBI:78528"/>
        <dbReference type="ChEBI" id="CHEBI:456215"/>
        <dbReference type="EC" id="6.1.1.5"/>
    </reaction>
</comment>
<comment type="function">
    <text evidence="8 10">Catalyzes the attachment of isoleucine to tRNA(Ile). As IleRS can inadvertently accommodate and process structurally similar amino acids such as valine, to avoid such errors it has two additional distinct tRNA(Ile)-dependent editing activities. One activity is designated as 'pretransfer' editing and involves the hydrolysis of activated Val-AMP. The other activity is designated 'posttransfer' editing and involves deacylation of mischarged Val-tRNA(Ile).</text>
</comment>
<dbReference type="InterPro" id="IPR009080">
    <property type="entry name" value="tRNAsynth_Ia_anticodon-bd"/>
</dbReference>
<dbReference type="PRINTS" id="PR00984">
    <property type="entry name" value="TRNASYNTHILE"/>
</dbReference>
<keyword evidence="2 10" id="KW-0963">Cytoplasm</keyword>
<comment type="caution">
    <text evidence="13">The sequence shown here is derived from an EMBL/GenBank/DDBJ whole genome shotgun (WGS) entry which is preliminary data.</text>
</comment>
<organism evidence="13 14">
    <name type="scientific">Micavibrio aeruginosavorus</name>
    <dbReference type="NCBI Taxonomy" id="349221"/>
    <lineage>
        <taxon>Bacteria</taxon>
        <taxon>Pseudomonadati</taxon>
        <taxon>Bdellovibrionota</taxon>
        <taxon>Bdellovibrionia</taxon>
        <taxon>Bdellovibrionales</taxon>
        <taxon>Pseudobdellovibrionaceae</taxon>
        <taxon>Micavibrio</taxon>
    </lineage>
</organism>
<dbReference type="InterPro" id="IPR013155">
    <property type="entry name" value="M/V/L/I-tRNA-synth_anticd-bd"/>
</dbReference>
<dbReference type="InterPro" id="IPR002301">
    <property type="entry name" value="Ile-tRNA-ligase"/>
</dbReference>
<accession>A0A2W5BRB1</accession>
<reference evidence="13 14" key="1">
    <citation type="submission" date="2017-08" db="EMBL/GenBank/DDBJ databases">
        <title>Infants hospitalized years apart are colonized by the same room-sourced microbial strains.</title>
        <authorList>
            <person name="Brooks B."/>
            <person name="Olm M.R."/>
            <person name="Firek B.A."/>
            <person name="Baker R."/>
            <person name="Thomas B.C."/>
            <person name="Morowitz M.J."/>
            <person name="Banfield J.F."/>
        </authorList>
    </citation>
    <scope>NUCLEOTIDE SEQUENCE [LARGE SCALE GENOMIC DNA]</scope>
    <source>
        <strain evidence="13">S2_018_000_R2_104</strain>
    </source>
</reference>
<dbReference type="HAMAP" id="MF_02002">
    <property type="entry name" value="Ile_tRNA_synth_type1"/>
    <property type="match status" value="1"/>
</dbReference>
<evidence type="ECO:0000313" key="13">
    <source>
        <dbReference type="EMBL" id="PZO85715.1"/>
    </source>
</evidence>
<dbReference type="Gene3D" id="3.90.740.10">
    <property type="entry name" value="Valyl/Leucyl/Isoleucyl-tRNA synthetase, editing domain"/>
    <property type="match status" value="1"/>
</dbReference>
<keyword evidence="3 10" id="KW-0436">Ligase</keyword>
<dbReference type="GO" id="GO:0004822">
    <property type="term" value="F:isoleucine-tRNA ligase activity"/>
    <property type="evidence" value="ECO:0007669"/>
    <property type="project" value="UniProtKB-UniRule"/>
</dbReference>
<evidence type="ECO:0000313" key="14">
    <source>
        <dbReference type="Proteomes" id="UP000249557"/>
    </source>
</evidence>
<protein>
    <recommendedName>
        <fullName evidence="10">Isoleucine--tRNA ligase</fullName>
        <ecNumber evidence="10">6.1.1.5</ecNumber>
    </recommendedName>
    <alternativeName>
        <fullName evidence="10">Isoleucyl-tRNA synthetase</fullName>
        <shortName evidence="10">IleRS</shortName>
    </alternativeName>
</protein>
<comment type="subunit">
    <text evidence="10">Monomer.</text>
</comment>
<dbReference type="AlphaFoldDB" id="A0A2W5BRB1"/>
<evidence type="ECO:0000256" key="3">
    <source>
        <dbReference type="ARBA" id="ARBA00022598"/>
    </source>
</evidence>
<evidence type="ECO:0000256" key="10">
    <source>
        <dbReference type="HAMAP-Rule" id="MF_02002"/>
    </source>
</evidence>
<dbReference type="EMBL" id="QFNK01000142">
    <property type="protein sequence ID" value="PZO85715.1"/>
    <property type="molecule type" value="Genomic_DNA"/>
</dbReference>
<name>A0A2W5BRB1_9BACT</name>
<dbReference type="InterPro" id="IPR014729">
    <property type="entry name" value="Rossmann-like_a/b/a_fold"/>
</dbReference>
<sequence>MADTNSSADKYRDTVFLPKTDFPMRGELPKREPDMVKRWQDMDLYKQIRDISKGRKKWILHWGPPYANGHAHMGHAFTKSLKDLINKSWQMAGYDAPLVPGWDCHGLPIEWKIEEKYREAGKDKDDVEPIKFRAECREFAQKWVDVQSNDFQRLGVIGDFKNPYLTMTNHAEARIAGEIHKFLLNGSLYRGVKPVMWSCVEQTALAEAEVEYKEHKSITCWVKFPIVSTNHAAAESASIVIWTTTPWTLPSNRATAFGKNIDYAVYTIESVAEGSKAKTGDKLLLAKSLADDVKTQAKIESWSEGESFKGAVLEGTIAAHPLRGQGYEFDVPSLAGEFVTEEAGTGFVHIAPSHGADDFMLVQTTNIKRSPKIEIPDNVTDDGKYREHVPLFAGLEILTQKGETGEGNFAVLKAIDEAGNLLSKGSLRHEYPHSWRSKAPLIFRTTPQWFIALDDDNNLREVALEAIRETRWVPAAGENRITAMIEQRPDWCISRQRSWGVPIALFVNKKTGEPLEDEAVLKRITDTFEAEGSDAWWSRNPRHFLGDNYSVADYEQIFDIVDVWFESGSTHVFVVDDREELNVSKADLYLEGSDQHRGWFHSSLLESCGTKGHAPYKNVLTHGFVLDDKGYKMSKSLGNVVDPLDLMKEYGADIIRLWTVMSNFSDDMRIGKDMLKNTSDVYRRIRNTLRFLLGAIEGFTGSERIPAADFQKMPELEQYMLSRMADISASIRKDIEEYRYNDIIQTLYHFCNSDLSSFYFDIRKDRLYCDTPDSFERRACRTVMAELYDFLVTRFAPFLSFTAEEAWDYRPKGVFEEAESIHLRTYSTVPAEWRNEALEAKWENILKVRDVVLGALEPHRAAKEIGSSLEAHPHIYVSGEYANALNGLDMAEICITSQASVSSGEAPDGAFKDAKVEGVGVVFAKAEGNKCARSWKVLPEVGTDKDYPDLTLRDAAAVRWYEKQQKAA</sequence>
<keyword evidence="4 10" id="KW-0547">Nucleotide-binding</keyword>
<feature type="short sequence motif" description="'HIGH' region" evidence="10">
    <location>
        <begin position="65"/>
        <end position="75"/>
    </location>
</feature>
<evidence type="ECO:0000256" key="5">
    <source>
        <dbReference type="ARBA" id="ARBA00022840"/>
    </source>
</evidence>
<evidence type="ECO:0000256" key="6">
    <source>
        <dbReference type="ARBA" id="ARBA00022917"/>
    </source>
</evidence>
<feature type="binding site" evidence="10">
    <location>
        <position position="635"/>
    </location>
    <ligand>
        <name>ATP</name>
        <dbReference type="ChEBI" id="CHEBI:30616"/>
    </ligand>
</feature>
<dbReference type="InterPro" id="IPR023585">
    <property type="entry name" value="Ile-tRNA-ligase_type1"/>
</dbReference>
<dbReference type="GO" id="GO:0006428">
    <property type="term" value="P:isoleucyl-tRNA aminoacylation"/>
    <property type="evidence" value="ECO:0007669"/>
    <property type="project" value="UniProtKB-UniRule"/>
</dbReference>
<dbReference type="CDD" id="cd07960">
    <property type="entry name" value="Anticodon_Ia_Ile_BEm"/>
    <property type="match status" value="1"/>
</dbReference>
<dbReference type="Pfam" id="PF08264">
    <property type="entry name" value="Anticodon_1"/>
    <property type="match status" value="1"/>
</dbReference>
<comment type="subcellular location">
    <subcellularLocation>
        <location evidence="10">Cytoplasm</location>
    </subcellularLocation>
</comment>
<dbReference type="Proteomes" id="UP000249557">
    <property type="component" value="Unassembled WGS sequence"/>
</dbReference>
<evidence type="ECO:0000256" key="9">
    <source>
        <dbReference type="ARBA" id="ARBA00048359"/>
    </source>
</evidence>
<comment type="domain">
    <text evidence="10">IleRS has two distinct active sites: one for aminoacylation and one for editing. The misactivated valine is translocated from the active site to the editing site, which sterically excludes the correctly activated isoleucine. The single editing site contains two valyl binding pockets, one specific for each substrate (Val-AMP or Val-tRNA(Ile)).</text>
</comment>
<dbReference type="GO" id="GO:0005524">
    <property type="term" value="F:ATP binding"/>
    <property type="evidence" value="ECO:0007669"/>
    <property type="project" value="UniProtKB-UniRule"/>
</dbReference>
<dbReference type="GO" id="GO:0000049">
    <property type="term" value="F:tRNA binding"/>
    <property type="evidence" value="ECO:0007669"/>
    <property type="project" value="InterPro"/>
</dbReference>
<dbReference type="Gene3D" id="1.10.10.830">
    <property type="entry name" value="Ile-tRNA synthetase CP2 domain-like"/>
    <property type="match status" value="1"/>
</dbReference>
<dbReference type="InterPro" id="IPR002300">
    <property type="entry name" value="aa-tRNA-synth_Ia"/>
</dbReference>
<dbReference type="SUPFAM" id="SSF52374">
    <property type="entry name" value="Nucleotidylyl transferase"/>
    <property type="match status" value="1"/>
</dbReference>
<evidence type="ECO:0000259" key="12">
    <source>
        <dbReference type="Pfam" id="PF08264"/>
    </source>
</evidence>
<gene>
    <name evidence="10" type="primary">ileS</name>
    <name evidence="13" type="ORF">DI626_07305</name>
</gene>
<dbReference type="PANTHER" id="PTHR42765">
    <property type="entry name" value="SOLEUCYL-TRNA SYNTHETASE"/>
    <property type="match status" value="1"/>
</dbReference>
<feature type="domain" description="Aminoacyl-tRNA synthetase class Ia" evidence="11">
    <location>
        <begin position="35"/>
        <end position="670"/>
    </location>
</feature>
<feature type="binding site" evidence="10">
    <location>
        <position position="591"/>
    </location>
    <ligand>
        <name>L-isoleucyl-5'-AMP</name>
        <dbReference type="ChEBI" id="CHEBI:178002"/>
    </ligand>
</feature>
<evidence type="ECO:0000256" key="8">
    <source>
        <dbReference type="ARBA" id="ARBA00025217"/>
    </source>
</evidence>
<dbReference type="GO" id="GO:0005829">
    <property type="term" value="C:cytosol"/>
    <property type="evidence" value="ECO:0007669"/>
    <property type="project" value="TreeGrafter"/>
</dbReference>
<comment type="caution">
    <text evidence="10">Lacks conserved residue(s) required for the propagation of feature annotation.</text>
</comment>
<proteinExistence type="inferred from homology"/>
<dbReference type="Gene3D" id="1.10.730.20">
    <property type="match status" value="1"/>
</dbReference>
<dbReference type="SUPFAM" id="SSF47323">
    <property type="entry name" value="Anticodon-binding domain of a subclass of class I aminoacyl-tRNA synthetases"/>
    <property type="match status" value="1"/>
</dbReference>
<evidence type="ECO:0000256" key="7">
    <source>
        <dbReference type="ARBA" id="ARBA00023146"/>
    </source>
</evidence>
<dbReference type="EC" id="6.1.1.5" evidence="10"/>
<keyword evidence="5 10" id="KW-0067">ATP-binding</keyword>
<comment type="similarity">
    <text evidence="1 10">Belongs to the class-I aminoacyl-tRNA synthetase family. IleS type 1 subfamily.</text>
</comment>
<dbReference type="NCBIfam" id="TIGR00392">
    <property type="entry name" value="ileS"/>
    <property type="match status" value="1"/>
</dbReference>
<dbReference type="Pfam" id="PF00133">
    <property type="entry name" value="tRNA-synt_1"/>
    <property type="match status" value="1"/>
</dbReference>
<dbReference type="PANTHER" id="PTHR42765:SF1">
    <property type="entry name" value="ISOLEUCINE--TRNA LIGASE, MITOCHONDRIAL"/>
    <property type="match status" value="1"/>
</dbReference>